<keyword evidence="3" id="KW-1185">Reference proteome</keyword>
<gene>
    <name evidence="2" type="ORF">K443DRAFT_253802</name>
</gene>
<dbReference type="HOGENOM" id="CLU_2085196_0_0_1"/>
<evidence type="ECO:0000256" key="1">
    <source>
        <dbReference type="SAM" id="MobiDB-lite"/>
    </source>
</evidence>
<evidence type="ECO:0000313" key="2">
    <source>
        <dbReference type="EMBL" id="KIJ97370.1"/>
    </source>
</evidence>
<accession>A0A0C9WXB5</accession>
<evidence type="ECO:0000313" key="3">
    <source>
        <dbReference type="Proteomes" id="UP000054477"/>
    </source>
</evidence>
<sequence>MMTMKSFQQVPARHHEKKQANRSSLLPSDFISALPRFLCLSKCLRHGPGEHNLASPQGSPMRQFCWFDLRVLRVGRSSPETPKIRLGGEVKAKEGSRSVDSKAGAFIKKPRTGDCIP</sequence>
<organism evidence="2 3">
    <name type="scientific">Laccaria amethystina LaAM-08-1</name>
    <dbReference type="NCBI Taxonomy" id="1095629"/>
    <lineage>
        <taxon>Eukaryota</taxon>
        <taxon>Fungi</taxon>
        <taxon>Dikarya</taxon>
        <taxon>Basidiomycota</taxon>
        <taxon>Agaricomycotina</taxon>
        <taxon>Agaricomycetes</taxon>
        <taxon>Agaricomycetidae</taxon>
        <taxon>Agaricales</taxon>
        <taxon>Agaricineae</taxon>
        <taxon>Hydnangiaceae</taxon>
        <taxon>Laccaria</taxon>
    </lineage>
</organism>
<feature type="region of interest" description="Disordered" evidence="1">
    <location>
        <begin position="1"/>
        <end position="25"/>
    </location>
</feature>
<reference evidence="2 3" key="1">
    <citation type="submission" date="2014-04" db="EMBL/GenBank/DDBJ databases">
        <authorList>
            <consortium name="DOE Joint Genome Institute"/>
            <person name="Kuo A."/>
            <person name="Kohler A."/>
            <person name="Nagy L.G."/>
            <person name="Floudas D."/>
            <person name="Copeland A."/>
            <person name="Barry K.W."/>
            <person name="Cichocki N."/>
            <person name="Veneault-Fourrey C."/>
            <person name="LaButti K."/>
            <person name="Lindquist E.A."/>
            <person name="Lipzen A."/>
            <person name="Lundell T."/>
            <person name="Morin E."/>
            <person name="Murat C."/>
            <person name="Sun H."/>
            <person name="Tunlid A."/>
            <person name="Henrissat B."/>
            <person name="Grigoriev I.V."/>
            <person name="Hibbett D.S."/>
            <person name="Martin F."/>
            <person name="Nordberg H.P."/>
            <person name="Cantor M.N."/>
            <person name="Hua S.X."/>
        </authorList>
    </citation>
    <scope>NUCLEOTIDE SEQUENCE [LARGE SCALE GENOMIC DNA]</scope>
    <source>
        <strain evidence="2 3">LaAM-08-1</strain>
    </source>
</reference>
<proteinExistence type="predicted"/>
<reference evidence="3" key="2">
    <citation type="submission" date="2015-01" db="EMBL/GenBank/DDBJ databases">
        <title>Evolutionary Origins and Diversification of the Mycorrhizal Mutualists.</title>
        <authorList>
            <consortium name="DOE Joint Genome Institute"/>
            <consortium name="Mycorrhizal Genomics Consortium"/>
            <person name="Kohler A."/>
            <person name="Kuo A."/>
            <person name="Nagy L.G."/>
            <person name="Floudas D."/>
            <person name="Copeland A."/>
            <person name="Barry K.W."/>
            <person name="Cichocki N."/>
            <person name="Veneault-Fourrey C."/>
            <person name="LaButti K."/>
            <person name="Lindquist E.A."/>
            <person name="Lipzen A."/>
            <person name="Lundell T."/>
            <person name="Morin E."/>
            <person name="Murat C."/>
            <person name="Riley R."/>
            <person name="Ohm R."/>
            <person name="Sun H."/>
            <person name="Tunlid A."/>
            <person name="Henrissat B."/>
            <person name="Grigoriev I.V."/>
            <person name="Hibbett D.S."/>
            <person name="Martin F."/>
        </authorList>
    </citation>
    <scope>NUCLEOTIDE SEQUENCE [LARGE SCALE GENOMIC DNA]</scope>
    <source>
        <strain evidence="3">LaAM-08-1</strain>
    </source>
</reference>
<dbReference type="AlphaFoldDB" id="A0A0C9WXB5"/>
<dbReference type="Proteomes" id="UP000054477">
    <property type="component" value="Unassembled WGS sequence"/>
</dbReference>
<dbReference type="EMBL" id="KN838695">
    <property type="protein sequence ID" value="KIJ97370.1"/>
    <property type="molecule type" value="Genomic_DNA"/>
</dbReference>
<protein>
    <submittedName>
        <fullName evidence="2">Uncharacterized protein</fullName>
    </submittedName>
</protein>
<feature type="region of interest" description="Disordered" evidence="1">
    <location>
        <begin position="95"/>
        <end position="117"/>
    </location>
</feature>
<name>A0A0C9WXB5_9AGAR</name>